<evidence type="ECO:0000256" key="8">
    <source>
        <dbReference type="ARBA" id="ARBA00022840"/>
    </source>
</evidence>
<dbReference type="PANTHER" id="PTHR11406">
    <property type="entry name" value="PHOSPHOGLYCERATE KINASE"/>
    <property type="match status" value="1"/>
</dbReference>
<evidence type="ECO:0000256" key="3">
    <source>
        <dbReference type="ARBA" id="ARBA00013061"/>
    </source>
</evidence>
<protein>
    <recommendedName>
        <fullName evidence="4 9">Phosphoglycerate kinase</fullName>
        <ecNumber evidence="3 9">2.7.2.3</ecNumber>
    </recommendedName>
</protein>
<dbReference type="InterPro" id="IPR001576">
    <property type="entry name" value="Phosphoglycerate_kinase"/>
</dbReference>
<dbReference type="InterPro" id="IPR036043">
    <property type="entry name" value="Phosphoglycerate_kinase_sf"/>
</dbReference>
<comment type="caution">
    <text evidence="9">Lacks conserved residue(s) required for the propagation of feature annotation.</text>
</comment>
<reference evidence="13" key="1">
    <citation type="journal article" date="2020" name="mSystems">
        <title>Genome- and Community-Level Interaction Insights into Carbon Utilization and Element Cycling Functions of Hydrothermarchaeota in Hydrothermal Sediment.</title>
        <authorList>
            <person name="Zhou Z."/>
            <person name="Liu Y."/>
            <person name="Xu W."/>
            <person name="Pan J."/>
            <person name="Luo Z.H."/>
            <person name="Li M."/>
        </authorList>
    </citation>
    <scope>NUCLEOTIDE SEQUENCE [LARGE SCALE GENOMIC DNA]</scope>
    <source>
        <strain evidence="13">SpSt-123</strain>
    </source>
</reference>
<feature type="binding site" evidence="10">
    <location>
        <position position="113"/>
    </location>
    <ligand>
        <name>(2R)-3-phosphoglycerate</name>
        <dbReference type="ChEBI" id="CHEBI:58272"/>
    </ligand>
</feature>
<comment type="subunit">
    <text evidence="9">Monomer.</text>
</comment>
<gene>
    <name evidence="9" type="primary">pgk</name>
    <name evidence="13" type="ORF">ENO04_00990</name>
</gene>
<evidence type="ECO:0000256" key="4">
    <source>
        <dbReference type="ARBA" id="ARBA00016471"/>
    </source>
</evidence>
<evidence type="ECO:0000256" key="7">
    <source>
        <dbReference type="ARBA" id="ARBA00022777"/>
    </source>
</evidence>
<evidence type="ECO:0000313" key="13">
    <source>
        <dbReference type="EMBL" id="HDS10189.1"/>
    </source>
</evidence>
<evidence type="ECO:0000256" key="6">
    <source>
        <dbReference type="ARBA" id="ARBA00022741"/>
    </source>
</evidence>
<feature type="binding site" evidence="9">
    <location>
        <begin position="351"/>
        <end position="354"/>
    </location>
    <ligand>
        <name>ATP</name>
        <dbReference type="ChEBI" id="CHEBI:30616"/>
    </ligand>
</feature>
<dbReference type="GO" id="GO:0005829">
    <property type="term" value="C:cytosol"/>
    <property type="evidence" value="ECO:0007669"/>
    <property type="project" value="TreeGrafter"/>
</dbReference>
<dbReference type="SUPFAM" id="SSF53748">
    <property type="entry name" value="Phosphoglycerate kinase"/>
    <property type="match status" value="1"/>
</dbReference>
<evidence type="ECO:0000256" key="1">
    <source>
        <dbReference type="ARBA" id="ARBA00000642"/>
    </source>
</evidence>
<evidence type="ECO:0000256" key="12">
    <source>
        <dbReference type="RuleBase" id="RU000532"/>
    </source>
</evidence>
<dbReference type="PIRSF" id="PIRSF000724">
    <property type="entry name" value="Pgk"/>
    <property type="match status" value="1"/>
</dbReference>
<dbReference type="GO" id="GO:0005524">
    <property type="term" value="F:ATP binding"/>
    <property type="evidence" value="ECO:0007669"/>
    <property type="project" value="UniProtKB-KW"/>
</dbReference>
<keyword evidence="7 9" id="KW-0418">Kinase</keyword>
<comment type="caution">
    <text evidence="13">The sequence shown here is derived from an EMBL/GenBank/DDBJ whole genome shotgun (WGS) entry which is preliminary data.</text>
</comment>
<dbReference type="PRINTS" id="PR00477">
    <property type="entry name" value="PHGLYCKINASE"/>
</dbReference>
<comment type="catalytic activity">
    <reaction evidence="1 9 12">
        <text>(2R)-3-phosphoglycerate + ATP = (2R)-3-phospho-glyceroyl phosphate + ADP</text>
        <dbReference type="Rhea" id="RHEA:14801"/>
        <dbReference type="ChEBI" id="CHEBI:30616"/>
        <dbReference type="ChEBI" id="CHEBI:57604"/>
        <dbReference type="ChEBI" id="CHEBI:58272"/>
        <dbReference type="ChEBI" id="CHEBI:456216"/>
        <dbReference type="EC" id="2.7.2.3"/>
    </reaction>
</comment>
<proteinExistence type="inferred from homology"/>
<dbReference type="GO" id="GO:0006094">
    <property type="term" value="P:gluconeogenesis"/>
    <property type="evidence" value="ECO:0007669"/>
    <property type="project" value="TreeGrafter"/>
</dbReference>
<dbReference type="EMBL" id="DSDY01000035">
    <property type="protein sequence ID" value="HDS10189.1"/>
    <property type="molecule type" value="Genomic_DNA"/>
</dbReference>
<dbReference type="EC" id="2.7.2.3" evidence="3 9"/>
<feature type="binding site" evidence="9">
    <location>
        <position position="153"/>
    </location>
    <ligand>
        <name>substrate</name>
    </ligand>
</feature>
<feature type="binding site" evidence="9 10">
    <location>
        <begin position="56"/>
        <end position="59"/>
    </location>
    <ligand>
        <name>substrate</name>
    </ligand>
</feature>
<evidence type="ECO:0000256" key="5">
    <source>
        <dbReference type="ARBA" id="ARBA00022679"/>
    </source>
</evidence>
<dbReference type="Pfam" id="PF00162">
    <property type="entry name" value="PGK"/>
    <property type="match status" value="1"/>
</dbReference>
<feature type="binding site" evidence="9 11">
    <location>
        <position position="325"/>
    </location>
    <ligand>
        <name>ATP</name>
        <dbReference type="ChEBI" id="CHEBI:30616"/>
    </ligand>
</feature>
<dbReference type="AlphaFoldDB" id="A0A7C1I6U3"/>
<feature type="binding site" evidence="10">
    <location>
        <position position="33"/>
    </location>
    <ligand>
        <name>(2R)-3-phosphoglycerate</name>
        <dbReference type="ChEBI" id="CHEBI:58272"/>
    </ligand>
</feature>
<feature type="binding site" evidence="10">
    <location>
        <position position="153"/>
    </location>
    <ligand>
        <name>(2R)-3-phosphoglycerate</name>
        <dbReference type="ChEBI" id="CHEBI:58272"/>
    </ligand>
</feature>
<dbReference type="GO" id="GO:0006096">
    <property type="term" value="P:glycolytic process"/>
    <property type="evidence" value="ECO:0007669"/>
    <property type="project" value="UniProtKB-UniRule"/>
</dbReference>
<dbReference type="FunFam" id="3.40.50.1260:FF:000006">
    <property type="entry name" value="Phosphoglycerate kinase"/>
    <property type="match status" value="1"/>
</dbReference>
<keyword evidence="9" id="KW-0963">Cytoplasm</keyword>
<keyword evidence="6 9" id="KW-0547">Nucleotide-binding</keyword>
<dbReference type="UniPathway" id="UPA00109">
    <property type="reaction ID" value="UER00185"/>
</dbReference>
<keyword evidence="5 9" id="KW-0808">Transferase</keyword>
<dbReference type="HAMAP" id="MF_00145">
    <property type="entry name" value="Phosphoglyc_kinase"/>
    <property type="match status" value="1"/>
</dbReference>
<dbReference type="PANTHER" id="PTHR11406:SF23">
    <property type="entry name" value="PHOSPHOGLYCERATE KINASE 1, CHLOROPLASTIC-RELATED"/>
    <property type="match status" value="1"/>
</dbReference>
<comment type="subcellular location">
    <subcellularLocation>
        <location evidence="9">Cytoplasm</location>
    </subcellularLocation>
</comment>
<feature type="binding site" evidence="9">
    <location>
        <position position="113"/>
    </location>
    <ligand>
        <name>substrate</name>
    </ligand>
</feature>
<feature type="binding site" evidence="9 10">
    <location>
        <begin position="16"/>
        <end position="18"/>
    </location>
    <ligand>
        <name>substrate</name>
    </ligand>
</feature>
<evidence type="ECO:0000256" key="2">
    <source>
        <dbReference type="ARBA" id="ARBA00008982"/>
    </source>
</evidence>
<comment type="pathway">
    <text evidence="9">Carbohydrate degradation; glycolysis; pyruvate from D-glyceraldehyde 3-phosphate: step 2/5.</text>
</comment>
<name>A0A7C1I6U3_9CREN</name>
<accession>A0A7C1I6U3</accession>
<organism evidence="13">
    <name type="scientific">Fervidicoccus fontis</name>
    <dbReference type="NCBI Taxonomy" id="683846"/>
    <lineage>
        <taxon>Archaea</taxon>
        <taxon>Thermoproteota</taxon>
        <taxon>Thermoprotei</taxon>
        <taxon>Fervidicoccales</taxon>
        <taxon>Fervidicoccaceae</taxon>
        <taxon>Fervidicoccus</taxon>
    </lineage>
</organism>
<keyword evidence="8 9" id="KW-0067">ATP-binding</keyword>
<evidence type="ECO:0000256" key="10">
    <source>
        <dbReference type="PIRSR" id="PIRSR000724-1"/>
    </source>
</evidence>
<feature type="binding site" evidence="9">
    <location>
        <position position="33"/>
    </location>
    <ligand>
        <name>substrate</name>
    </ligand>
</feature>
<dbReference type="InterPro" id="IPR015824">
    <property type="entry name" value="Phosphoglycerate_kinase_N"/>
</dbReference>
<comment type="similarity">
    <text evidence="2 9 12">Belongs to the phosphoglycerate kinase family.</text>
</comment>
<evidence type="ECO:0000256" key="11">
    <source>
        <dbReference type="PIRSR" id="PIRSR000724-2"/>
    </source>
</evidence>
<dbReference type="Gene3D" id="3.40.50.1260">
    <property type="entry name" value="Phosphoglycerate kinase, N-terminal domain"/>
    <property type="match status" value="2"/>
</dbReference>
<dbReference type="InterPro" id="IPR015911">
    <property type="entry name" value="Phosphoglycerate_kinase_CS"/>
</dbReference>
<sequence>MDDLPLENSRVLVRVDFNVPIDPVSKEILDDSRIKAHVPTIRELVDKGCKVVLMSHQGRPGLDDFVELKSHAERLSHHLGTHVKWVDDVMGPAAREAIKNLGSGEVLLLDNVRFSSEESIEAPPEKHAQSYLVRRLAPLFDYYINDAFATAHRSHASIVGFPYVLPSAAGRLLEKEIKALKKAFDPQESPKIFVLGGGKLHDTVRIIEYLSKKKVAERILTTGLVAELFLASKGVDLGPRNLEVLEKTGGLSLIPRAKRLLLQGAPIETPIDFVTLRDNGELGEEYVGNIRGLIRDIGPMTSKIYAELMKEARIIVMRGPAGVVEDERFRKGTLRLLEDAINSNAFVIIGGGHLGIMADELGLSGKAAHISTGGGALLILLSGEPLPALEALKLSGKMFLYGGGL</sequence>
<dbReference type="GO" id="GO:0004618">
    <property type="term" value="F:phosphoglycerate kinase activity"/>
    <property type="evidence" value="ECO:0007669"/>
    <property type="project" value="UniProtKB-UniRule"/>
</dbReference>
<dbReference type="GO" id="GO:0043531">
    <property type="term" value="F:ADP binding"/>
    <property type="evidence" value="ECO:0007669"/>
    <property type="project" value="TreeGrafter"/>
</dbReference>
<keyword evidence="9" id="KW-0324">Glycolysis</keyword>
<dbReference type="PROSITE" id="PS00111">
    <property type="entry name" value="PGLYCERATE_KINASE"/>
    <property type="match status" value="1"/>
</dbReference>
<evidence type="ECO:0000256" key="9">
    <source>
        <dbReference type="HAMAP-Rule" id="MF_00145"/>
    </source>
</evidence>